<accession>A0A1B9GY03</accession>
<keyword evidence="5" id="KW-1185">Reference proteome</keyword>
<protein>
    <recommendedName>
        <fullName evidence="3">CN hydrolase domain-containing protein</fullName>
    </recommendedName>
</protein>
<dbReference type="PANTHER" id="PTHR43674">
    <property type="entry name" value="NITRILASE C965.09-RELATED"/>
    <property type="match status" value="1"/>
</dbReference>
<evidence type="ECO:0000259" key="3">
    <source>
        <dbReference type="PROSITE" id="PS50263"/>
    </source>
</evidence>
<evidence type="ECO:0000256" key="2">
    <source>
        <dbReference type="SAM" id="MobiDB-lite"/>
    </source>
</evidence>
<dbReference type="SUPFAM" id="SSF56317">
    <property type="entry name" value="Carbon-nitrogen hydrolase"/>
    <property type="match status" value="1"/>
</dbReference>
<dbReference type="Pfam" id="PF00795">
    <property type="entry name" value="CN_hydrolase"/>
    <property type="match status" value="2"/>
</dbReference>
<gene>
    <name evidence="4" type="ORF">I316_02363</name>
</gene>
<dbReference type="AlphaFoldDB" id="A0A1B9GY03"/>
<reference evidence="4 5" key="1">
    <citation type="submission" date="2013-07" db="EMBL/GenBank/DDBJ databases">
        <title>The Genome Sequence of Cryptococcus heveanensis BCC8398.</title>
        <authorList>
            <consortium name="The Broad Institute Genome Sequencing Platform"/>
            <person name="Cuomo C."/>
            <person name="Litvintseva A."/>
            <person name="Chen Y."/>
            <person name="Heitman J."/>
            <person name="Sun S."/>
            <person name="Springer D."/>
            <person name="Dromer F."/>
            <person name="Young S.K."/>
            <person name="Zeng Q."/>
            <person name="Gargeya S."/>
            <person name="Fitzgerald M."/>
            <person name="Abouelleil A."/>
            <person name="Alvarado L."/>
            <person name="Berlin A.M."/>
            <person name="Chapman S.B."/>
            <person name="Dewar J."/>
            <person name="Goldberg J."/>
            <person name="Griggs A."/>
            <person name="Gujja S."/>
            <person name="Hansen M."/>
            <person name="Howarth C."/>
            <person name="Imamovic A."/>
            <person name="Larimer J."/>
            <person name="McCowan C."/>
            <person name="Murphy C."/>
            <person name="Pearson M."/>
            <person name="Priest M."/>
            <person name="Roberts A."/>
            <person name="Saif S."/>
            <person name="Shea T."/>
            <person name="Sykes S."/>
            <person name="Wortman J."/>
            <person name="Nusbaum C."/>
            <person name="Birren B."/>
        </authorList>
    </citation>
    <scope>NUCLEOTIDE SEQUENCE [LARGE SCALE GENOMIC DNA]</scope>
    <source>
        <strain evidence="4 5">BCC8398</strain>
    </source>
</reference>
<name>A0A1B9GY03_9TREE</name>
<keyword evidence="1" id="KW-0378">Hydrolase</keyword>
<sequence>MRIALAQTAPSVAPEGPPQLEKPHSTSPFPSIDQNLIDVVGFVQRAAEQGAEVVVFPEYFLQGIVDAGRQYLSLPSKHLTTYLQSLAKQYKVCLVGSIVHGTREAGTPGAVDLPSVSPFEHIPASSSSPASSKNGITPAQLEWAKYLEKHPVSAEENSHPVIYNTAFFINESGEVVGEYVKKNLWHPEREYLTPGKDEHKVFDTKWGKAGMMICWDMSHPAHAQDLAKQGADIIFAPTFWYATDSEPTIHKYEHDPQYETKMVSSLCFARCLETETVWIMCNAGGDPLEGFMGGSGVWVPLRGQVAACGVGAQLEVVDIDLKVLKDARETYKVREDASRRLAT</sequence>
<dbReference type="OrthoDB" id="412018at2759"/>
<dbReference type="GO" id="GO:0016811">
    <property type="term" value="F:hydrolase activity, acting on carbon-nitrogen (but not peptide) bonds, in linear amides"/>
    <property type="evidence" value="ECO:0007669"/>
    <property type="project" value="TreeGrafter"/>
</dbReference>
<dbReference type="InterPro" id="IPR003010">
    <property type="entry name" value="C-N_Hydrolase"/>
</dbReference>
<dbReference type="InterPro" id="IPR036526">
    <property type="entry name" value="C-N_Hydrolase_sf"/>
</dbReference>
<organism evidence="4 5">
    <name type="scientific">Kwoniella heveanensis BCC8398</name>
    <dbReference type="NCBI Taxonomy" id="1296120"/>
    <lineage>
        <taxon>Eukaryota</taxon>
        <taxon>Fungi</taxon>
        <taxon>Dikarya</taxon>
        <taxon>Basidiomycota</taxon>
        <taxon>Agaricomycotina</taxon>
        <taxon>Tremellomycetes</taxon>
        <taxon>Tremellales</taxon>
        <taxon>Cryptococcaceae</taxon>
        <taxon>Kwoniella</taxon>
    </lineage>
</organism>
<dbReference type="Proteomes" id="UP000092666">
    <property type="component" value="Unassembled WGS sequence"/>
</dbReference>
<dbReference type="Gene3D" id="3.60.110.10">
    <property type="entry name" value="Carbon-nitrogen hydrolase"/>
    <property type="match status" value="1"/>
</dbReference>
<evidence type="ECO:0000256" key="1">
    <source>
        <dbReference type="ARBA" id="ARBA00022801"/>
    </source>
</evidence>
<evidence type="ECO:0000313" key="5">
    <source>
        <dbReference type="Proteomes" id="UP000092666"/>
    </source>
</evidence>
<feature type="domain" description="CN hydrolase" evidence="3">
    <location>
        <begin position="1"/>
        <end position="323"/>
    </location>
</feature>
<reference evidence="5" key="2">
    <citation type="submission" date="2013-12" db="EMBL/GenBank/DDBJ databases">
        <title>Evolution of pathogenesis and genome organization in the Tremellales.</title>
        <authorList>
            <person name="Cuomo C."/>
            <person name="Litvintseva A."/>
            <person name="Heitman J."/>
            <person name="Chen Y."/>
            <person name="Sun S."/>
            <person name="Springer D."/>
            <person name="Dromer F."/>
            <person name="Young S."/>
            <person name="Zeng Q."/>
            <person name="Chapman S."/>
            <person name="Gujja S."/>
            <person name="Saif S."/>
            <person name="Birren B."/>
        </authorList>
    </citation>
    <scope>NUCLEOTIDE SEQUENCE [LARGE SCALE GENOMIC DNA]</scope>
    <source>
        <strain evidence="5">BCC8398</strain>
    </source>
</reference>
<evidence type="ECO:0000313" key="4">
    <source>
        <dbReference type="EMBL" id="OCF35870.1"/>
    </source>
</evidence>
<proteinExistence type="predicted"/>
<dbReference type="CDD" id="cd07197">
    <property type="entry name" value="nitrilase"/>
    <property type="match status" value="1"/>
</dbReference>
<dbReference type="InterPro" id="IPR050345">
    <property type="entry name" value="Aliph_Amidase/BUP"/>
</dbReference>
<feature type="region of interest" description="Disordered" evidence="2">
    <location>
        <begin position="1"/>
        <end position="29"/>
    </location>
</feature>
<dbReference type="PROSITE" id="PS50263">
    <property type="entry name" value="CN_HYDROLASE"/>
    <property type="match status" value="1"/>
</dbReference>
<dbReference type="EMBL" id="KI669497">
    <property type="protein sequence ID" value="OCF35870.1"/>
    <property type="molecule type" value="Genomic_DNA"/>
</dbReference>
<dbReference type="STRING" id="1296120.A0A1B9GY03"/>
<dbReference type="PANTHER" id="PTHR43674:SF16">
    <property type="entry name" value="CARBON-NITROGEN FAMILY, PUTATIVE (AFU_ORTHOLOGUE AFUA_5G02350)-RELATED"/>
    <property type="match status" value="1"/>
</dbReference>